<feature type="signal peptide" evidence="1">
    <location>
        <begin position="1"/>
        <end position="27"/>
    </location>
</feature>
<dbReference type="EMBL" id="CP069105">
    <property type="protein sequence ID" value="QSS55725.1"/>
    <property type="molecule type" value="Genomic_DNA"/>
</dbReference>
<sequence>MMFFFVPPRPMLFASKLCCGVLLLCLASRLGDVRWASECPYAGLIKADWNSNWKIFPRKENKYKMEG</sequence>
<evidence type="ECO:0000313" key="3">
    <source>
        <dbReference type="Proteomes" id="UP000663419"/>
    </source>
</evidence>
<gene>
    <name evidence="2" type="ORF">I7I53_03694</name>
</gene>
<protein>
    <recommendedName>
        <fullName evidence="4">Secreted protein</fullName>
    </recommendedName>
</protein>
<evidence type="ECO:0000313" key="2">
    <source>
        <dbReference type="EMBL" id="QSS55725.1"/>
    </source>
</evidence>
<reference evidence="2" key="1">
    <citation type="submission" date="2021-01" db="EMBL/GenBank/DDBJ databases">
        <title>Chromosome-level genome assembly of a human fungal pathogen reveals clustering of transcriptionally co-regulated genes.</title>
        <authorList>
            <person name="Voorhies M."/>
            <person name="Cohen S."/>
            <person name="Shea T.P."/>
            <person name="Petrus S."/>
            <person name="Munoz J.F."/>
            <person name="Poplawski S."/>
            <person name="Goldman W.E."/>
            <person name="Michael T."/>
            <person name="Cuomo C.A."/>
            <person name="Sil A."/>
            <person name="Beyhan S."/>
        </authorList>
    </citation>
    <scope>NUCLEOTIDE SEQUENCE</scope>
    <source>
        <strain evidence="2">H88</strain>
    </source>
</reference>
<name>A0A8A1LRH4_AJEC8</name>
<keyword evidence="1" id="KW-0732">Signal</keyword>
<organism evidence="2 3">
    <name type="scientific">Ajellomyces capsulatus (strain H88)</name>
    <name type="common">Darling's disease fungus</name>
    <name type="synonym">Histoplasma capsulatum</name>
    <dbReference type="NCBI Taxonomy" id="544711"/>
    <lineage>
        <taxon>Eukaryota</taxon>
        <taxon>Fungi</taxon>
        <taxon>Dikarya</taxon>
        <taxon>Ascomycota</taxon>
        <taxon>Pezizomycotina</taxon>
        <taxon>Eurotiomycetes</taxon>
        <taxon>Eurotiomycetidae</taxon>
        <taxon>Onygenales</taxon>
        <taxon>Ajellomycetaceae</taxon>
        <taxon>Histoplasma</taxon>
    </lineage>
</organism>
<evidence type="ECO:0000256" key="1">
    <source>
        <dbReference type="SAM" id="SignalP"/>
    </source>
</evidence>
<dbReference type="VEuPathDB" id="FungiDB:I7I53_03694"/>
<accession>A0A8A1LRH4</accession>
<feature type="chain" id="PRO_5034827934" description="Secreted protein" evidence="1">
    <location>
        <begin position="28"/>
        <end position="67"/>
    </location>
</feature>
<evidence type="ECO:0008006" key="4">
    <source>
        <dbReference type="Google" id="ProtNLM"/>
    </source>
</evidence>
<proteinExistence type="predicted"/>
<dbReference type="AlphaFoldDB" id="A0A8A1LRH4"/>
<dbReference type="Proteomes" id="UP000663419">
    <property type="component" value="Chromosome 4"/>
</dbReference>